<evidence type="ECO:0000313" key="1">
    <source>
        <dbReference type="EMBL" id="NIC05225.1"/>
    </source>
</evidence>
<reference evidence="1 2" key="1">
    <citation type="submission" date="2020-03" db="EMBL/GenBank/DDBJ databases">
        <title>Identification of Halomonas strains.</title>
        <authorList>
            <person name="Xiao Z."/>
            <person name="Dong F."/>
            <person name="Wang Z."/>
            <person name="Zhao J.-Y."/>
        </authorList>
    </citation>
    <scope>NUCLEOTIDE SEQUENCE [LARGE SCALE GENOMIC DNA]</scope>
    <source>
        <strain evidence="1 2">DX6</strain>
    </source>
</reference>
<protein>
    <submittedName>
        <fullName evidence="1">Uncharacterized protein</fullName>
    </submittedName>
</protein>
<organism evidence="1 2">
    <name type="scientific">Billgrantia bachuensis</name>
    <dbReference type="NCBI Taxonomy" id="2717286"/>
    <lineage>
        <taxon>Bacteria</taxon>
        <taxon>Pseudomonadati</taxon>
        <taxon>Pseudomonadota</taxon>
        <taxon>Gammaproteobacteria</taxon>
        <taxon>Oceanospirillales</taxon>
        <taxon>Halomonadaceae</taxon>
        <taxon>Billgrantia</taxon>
    </lineage>
</organism>
<comment type="caution">
    <text evidence="1">The sequence shown here is derived from an EMBL/GenBank/DDBJ whole genome shotgun (WGS) entry which is preliminary data.</text>
</comment>
<accession>A0ABX0PPL7</accession>
<proteinExistence type="predicted"/>
<dbReference type="EMBL" id="JAAQTO010000017">
    <property type="protein sequence ID" value="NIC05225.1"/>
    <property type="molecule type" value="Genomic_DNA"/>
</dbReference>
<evidence type="ECO:0000313" key="2">
    <source>
        <dbReference type="Proteomes" id="UP001318321"/>
    </source>
</evidence>
<gene>
    <name evidence="1" type="ORF">HBJ55_07295</name>
</gene>
<keyword evidence="2" id="KW-1185">Reference proteome</keyword>
<dbReference type="RefSeq" id="WP_167112563.1">
    <property type="nucleotide sequence ID" value="NZ_JAAQTO010000017.1"/>
</dbReference>
<dbReference type="Proteomes" id="UP001318321">
    <property type="component" value="Unassembled WGS sequence"/>
</dbReference>
<sequence>MIWLIAIPAYLALLAFVFAACKVAGDYDRELGLLEEEIARDQYDDAIVFTYPVKELAAAWRDHAQRHGITDPETQLLAREAVHGSPRAGYRPAWYVPSTGELVVIIAAEPHWTEAQAIDWLRWMLEQLHANGSVTLYAHDHADKAPAQERIA</sequence>
<name>A0ABX0PPL7_9GAMM</name>